<dbReference type="Proteomes" id="UP000230750">
    <property type="component" value="Unassembled WGS sequence"/>
</dbReference>
<dbReference type="FunFam" id="1.10.8.720:FF:000001">
    <property type="entry name" value="dynein heavy chain 7, axonemal"/>
    <property type="match status" value="1"/>
</dbReference>
<accession>A0A2G8K165</accession>
<dbReference type="Gene3D" id="3.40.50.300">
    <property type="entry name" value="P-loop containing nucleotide triphosphate hydrolases"/>
    <property type="match status" value="2"/>
</dbReference>
<comment type="similarity">
    <text evidence="2">Belongs to the dynein heavy chain family.</text>
</comment>
<evidence type="ECO:0000256" key="3">
    <source>
        <dbReference type="ARBA" id="ARBA00022490"/>
    </source>
</evidence>
<dbReference type="Pfam" id="PF18199">
    <property type="entry name" value="Dynein_C"/>
    <property type="match status" value="1"/>
</dbReference>
<proteinExistence type="inferred from homology"/>
<keyword evidence="12" id="KW-0966">Cell projection</keyword>
<evidence type="ECO:0000256" key="6">
    <source>
        <dbReference type="ARBA" id="ARBA00022840"/>
    </source>
</evidence>
<dbReference type="PANTHER" id="PTHR22878">
    <property type="entry name" value="DYNEIN HEAVY CHAIN 6, AXONEMAL-LIKE-RELATED"/>
    <property type="match status" value="1"/>
</dbReference>
<dbReference type="Gene3D" id="1.10.8.720">
    <property type="entry name" value="Region D6 of dynein motor"/>
    <property type="match status" value="1"/>
</dbReference>
<feature type="domain" description="Dynein heavy chain region D6 P-loop" evidence="13">
    <location>
        <begin position="456"/>
        <end position="569"/>
    </location>
</feature>
<keyword evidence="5" id="KW-0547">Nucleotide-binding</keyword>
<name>A0A2G8K165_STIJA</name>
<gene>
    <name evidence="17" type="ORF">BSL78_21410</name>
</gene>
<evidence type="ECO:0000256" key="10">
    <source>
        <dbReference type="ARBA" id="ARBA00023175"/>
    </source>
</evidence>
<dbReference type="FunFam" id="3.10.490.20:FF:000001">
    <property type="entry name" value="dynein heavy chain 7, axonemal"/>
    <property type="match status" value="1"/>
</dbReference>
<dbReference type="InterPro" id="IPR035706">
    <property type="entry name" value="AAA_9"/>
</dbReference>
<dbReference type="InterPro" id="IPR004273">
    <property type="entry name" value="Dynein_heavy_D6_P-loop"/>
</dbReference>
<dbReference type="InterPro" id="IPR041658">
    <property type="entry name" value="AAA_lid_11"/>
</dbReference>
<evidence type="ECO:0000256" key="4">
    <source>
        <dbReference type="ARBA" id="ARBA00022701"/>
    </source>
</evidence>
<dbReference type="InterPro" id="IPR041228">
    <property type="entry name" value="Dynein_C"/>
</dbReference>
<evidence type="ECO:0000259" key="13">
    <source>
        <dbReference type="Pfam" id="PF03028"/>
    </source>
</evidence>
<dbReference type="GO" id="GO:0051959">
    <property type="term" value="F:dynein light intermediate chain binding"/>
    <property type="evidence" value="ECO:0007669"/>
    <property type="project" value="InterPro"/>
</dbReference>
<evidence type="ECO:0000313" key="17">
    <source>
        <dbReference type="EMBL" id="PIK41734.1"/>
    </source>
</evidence>
<dbReference type="EMBL" id="MRZV01000992">
    <property type="protein sequence ID" value="PIK41734.1"/>
    <property type="molecule type" value="Genomic_DNA"/>
</dbReference>
<evidence type="ECO:0000256" key="1">
    <source>
        <dbReference type="ARBA" id="ARBA00004430"/>
    </source>
</evidence>
<comment type="subcellular location">
    <subcellularLocation>
        <location evidence="1">Cytoplasm</location>
        <location evidence="1">Cytoskeleton</location>
        <location evidence="1">Cilium axoneme</location>
    </subcellularLocation>
</comment>
<keyword evidence="3" id="KW-0963">Cytoplasm</keyword>
<keyword evidence="18" id="KW-1185">Reference proteome</keyword>
<feature type="domain" description="Dynein heavy chain ATP-binding dynein motor region" evidence="14">
    <location>
        <begin position="39"/>
        <end position="211"/>
    </location>
</feature>
<dbReference type="GO" id="GO:0005524">
    <property type="term" value="F:ATP binding"/>
    <property type="evidence" value="ECO:0007669"/>
    <property type="project" value="UniProtKB-KW"/>
</dbReference>
<dbReference type="GO" id="GO:0008569">
    <property type="term" value="F:minus-end-directed microtubule motor activity"/>
    <property type="evidence" value="ECO:0007669"/>
    <property type="project" value="InterPro"/>
</dbReference>
<dbReference type="Pfam" id="PF12781">
    <property type="entry name" value="AAA_9"/>
    <property type="match status" value="1"/>
</dbReference>
<evidence type="ECO:0000259" key="16">
    <source>
        <dbReference type="Pfam" id="PF18199"/>
    </source>
</evidence>
<keyword evidence="6" id="KW-0067">ATP-binding</keyword>
<dbReference type="Pfam" id="PF03028">
    <property type="entry name" value="Dynein_heavy"/>
    <property type="match status" value="1"/>
</dbReference>
<dbReference type="OrthoDB" id="447173at2759"/>
<evidence type="ECO:0000256" key="7">
    <source>
        <dbReference type="ARBA" id="ARBA00023017"/>
    </source>
</evidence>
<evidence type="ECO:0000256" key="5">
    <source>
        <dbReference type="ARBA" id="ARBA00022741"/>
    </source>
</evidence>
<dbReference type="GO" id="GO:0005930">
    <property type="term" value="C:axoneme"/>
    <property type="evidence" value="ECO:0007669"/>
    <property type="project" value="UniProtKB-SubCell"/>
</dbReference>
<evidence type="ECO:0000313" key="18">
    <source>
        <dbReference type="Proteomes" id="UP000230750"/>
    </source>
</evidence>
<evidence type="ECO:0000256" key="2">
    <source>
        <dbReference type="ARBA" id="ARBA00008887"/>
    </source>
</evidence>
<keyword evidence="8" id="KW-0175">Coiled coil</keyword>
<protein>
    <submittedName>
        <fullName evidence="17">Putative dynein heavy chain 1, axonemal</fullName>
    </submittedName>
</protein>
<dbReference type="Gene3D" id="3.10.490.20">
    <property type="match status" value="1"/>
</dbReference>
<evidence type="ECO:0000256" key="9">
    <source>
        <dbReference type="ARBA" id="ARBA00023069"/>
    </source>
</evidence>
<feature type="domain" description="Dynein heavy chain C-terminal" evidence="16">
    <location>
        <begin position="747"/>
        <end position="1049"/>
    </location>
</feature>
<dbReference type="GO" id="GO:0045505">
    <property type="term" value="F:dynein intermediate chain binding"/>
    <property type="evidence" value="ECO:0007669"/>
    <property type="project" value="InterPro"/>
</dbReference>
<dbReference type="GO" id="GO:0007018">
    <property type="term" value="P:microtubule-based movement"/>
    <property type="evidence" value="ECO:0007669"/>
    <property type="project" value="InterPro"/>
</dbReference>
<dbReference type="GO" id="GO:0030286">
    <property type="term" value="C:dynein complex"/>
    <property type="evidence" value="ECO:0007669"/>
    <property type="project" value="UniProtKB-KW"/>
</dbReference>
<dbReference type="InterPro" id="IPR042219">
    <property type="entry name" value="AAA_lid_11_sf"/>
</dbReference>
<reference evidence="17 18" key="1">
    <citation type="journal article" date="2017" name="PLoS Biol.">
        <title>The sea cucumber genome provides insights into morphological evolution and visceral regeneration.</title>
        <authorList>
            <person name="Zhang X."/>
            <person name="Sun L."/>
            <person name="Yuan J."/>
            <person name="Sun Y."/>
            <person name="Gao Y."/>
            <person name="Zhang L."/>
            <person name="Li S."/>
            <person name="Dai H."/>
            <person name="Hamel J.F."/>
            <person name="Liu C."/>
            <person name="Yu Y."/>
            <person name="Liu S."/>
            <person name="Lin W."/>
            <person name="Guo K."/>
            <person name="Jin S."/>
            <person name="Xu P."/>
            <person name="Storey K.B."/>
            <person name="Huan P."/>
            <person name="Zhang T."/>
            <person name="Zhou Y."/>
            <person name="Zhang J."/>
            <person name="Lin C."/>
            <person name="Li X."/>
            <person name="Xing L."/>
            <person name="Huo D."/>
            <person name="Sun M."/>
            <person name="Wang L."/>
            <person name="Mercier A."/>
            <person name="Li F."/>
            <person name="Yang H."/>
            <person name="Xiang J."/>
        </authorList>
    </citation>
    <scope>NUCLEOTIDE SEQUENCE [LARGE SCALE GENOMIC DNA]</scope>
    <source>
        <strain evidence="17">Shaxun</strain>
        <tissue evidence="17">Muscle</tissue>
    </source>
</reference>
<organism evidence="17 18">
    <name type="scientific">Stichopus japonicus</name>
    <name type="common">Sea cucumber</name>
    <dbReference type="NCBI Taxonomy" id="307972"/>
    <lineage>
        <taxon>Eukaryota</taxon>
        <taxon>Metazoa</taxon>
        <taxon>Echinodermata</taxon>
        <taxon>Eleutherozoa</taxon>
        <taxon>Echinozoa</taxon>
        <taxon>Holothuroidea</taxon>
        <taxon>Aspidochirotacea</taxon>
        <taxon>Aspidochirotida</taxon>
        <taxon>Stichopodidae</taxon>
        <taxon>Apostichopus</taxon>
    </lineage>
</organism>
<dbReference type="InterPro" id="IPR026983">
    <property type="entry name" value="DHC"/>
</dbReference>
<dbReference type="FunFam" id="1.20.1270.280:FF:000001">
    <property type="entry name" value="dynein heavy chain 7, axonemal"/>
    <property type="match status" value="1"/>
</dbReference>
<keyword evidence="11" id="KW-0206">Cytoskeleton</keyword>
<evidence type="ECO:0000259" key="14">
    <source>
        <dbReference type="Pfam" id="PF12781"/>
    </source>
</evidence>
<dbReference type="Gene3D" id="6.10.140.1060">
    <property type="match status" value="1"/>
</dbReference>
<evidence type="ECO:0000256" key="12">
    <source>
        <dbReference type="ARBA" id="ARBA00023273"/>
    </source>
</evidence>
<keyword evidence="10" id="KW-0505">Motor protein</keyword>
<evidence type="ECO:0000256" key="11">
    <source>
        <dbReference type="ARBA" id="ARBA00023212"/>
    </source>
</evidence>
<dbReference type="FunFam" id="3.40.50.300:FF:000362">
    <property type="entry name" value="Dynein, axonemal, heavy chain 6"/>
    <property type="match status" value="1"/>
</dbReference>
<dbReference type="GO" id="GO:0005874">
    <property type="term" value="C:microtubule"/>
    <property type="evidence" value="ECO:0007669"/>
    <property type="project" value="UniProtKB-KW"/>
</dbReference>
<dbReference type="AlphaFoldDB" id="A0A2G8K165"/>
<dbReference type="STRING" id="307972.A0A2G8K165"/>
<keyword evidence="7" id="KW-0243">Dynein</keyword>
<dbReference type="InterPro" id="IPR043160">
    <property type="entry name" value="Dynein_C_barrel"/>
</dbReference>
<evidence type="ECO:0000259" key="15">
    <source>
        <dbReference type="Pfam" id="PF18198"/>
    </source>
</evidence>
<sequence>MKRTVGRNQFERLNSVMGDIVGDVLVSASYVAYLGAFTEKDNGIDVMKLTDRDFLRSLENAVRFGKPCLMENVREELDPALEPILLRQTFKSQGSTVIRLGDAVIPYHDDFKFYITTKLPNPHYTPEVSTKVTLVNFTLSPSFSLEVVAEERPDLEEAKNQLIVSNAKMKQELKEIEDKILERLSSSEGNPVDDVDLISTLEASKIKAQEIKAKVIVAEQTEREIDETRSQYIPVAVRTQLLFFCTTDLANVDPMYQYSLEWFVGLFLAGIANSERADNVAQRIVNINEYFTFSLYSNVCRSLFEVHKLMFAFLLCARILMNDNKINMDEWRFLLAGGTSIPEELDNPASEWLSERAWKEILSTAALPTFSEFAKDFSNHLEGYKRIFDSIEPHREPLSGDWNTNLDDFQKIVVLKCIRADKVTNAMQDFVSTKLGQRFIEPQTADLSVAFKESSPIIPLVFVLSTGTDPAADLYKFAEEMRFSKKLSSISLGQGQGPRAEAMMRSAMDRGKWVFFQNCHLSPSWMPSLERLLENIDPDKVHRDFRLWLTSMPSPKFPVAILQNSSKMTIEPPRGIKANLLQSYISLTDDLLNSCTNRVHEFKSLMLSLTLFHGITLERRKFGPLGFNIPYEFTTGDLRICMSQLKMFLMEYEEVPFKVLEYTAGHINYGGRVTDDWDRRCIMNILNDFYSENSLQEEHSFSESGIYRQIPTTHDHNGYLAYIRSLPINDTPEIFGLHNNANITFAQNETFSLLNNILLLQPRTASGGGRSREEVIEEAAKSILNKVPKPMNLERVIQLHPVKYEESMNTVLIQEVIRYNRLLSTIHQTLNDLLKALKGLVVLSQELETMSNSIFNNNVPELWAGKAYPSLKPLSSWVSDLILRTDFIQSWIDKGIPSVFWISGFFFPQAFLTGTLQNYARKAIISIDTINFGFEVMKESAEDLTTRPENGCYIHGLFVEGARWNSNQHLLAESRPKELYTDMPVMKLIPMANRKQPLSGIYICPVYKTLTRAGTLSTTGHSTNFVVPVEVPSDQPQRHWIKRGVALICALDY</sequence>
<dbReference type="Pfam" id="PF18198">
    <property type="entry name" value="AAA_lid_11"/>
    <property type="match status" value="1"/>
</dbReference>
<keyword evidence="9" id="KW-0969">Cilium</keyword>
<dbReference type="FunFam" id="1.10.8.1220:FF:000001">
    <property type="entry name" value="Dynein axonemal heavy chain 5"/>
    <property type="match status" value="1"/>
</dbReference>
<dbReference type="Gene3D" id="1.20.1270.280">
    <property type="match status" value="1"/>
</dbReference>
<dbReference type="PANTHER" id="PTHR22878:SF73">
    <property type="entry name" value="DYNEIN AXONEMAL HEAVY CHAIN 1"/>
    <property type="match status" value="1"/>
</dbReference>
<feature type="domain" description="Dynein heavy chain AAA lid" evidence="15">
    <location>
        <begin position="602"/>
        <end position="741"/>
    </location>
</feature>
<evidence type="ECO:0000256" key="8">
    <source>
        <dbReference type="ARBA" id="ARBA00023054"/>
    </source>
</evidence>
<dbReference type="Gene3D" id="1.10.8.1220">
    <property type="match status" value="1"/>
</dbReference>
<comment type="caution">
    <text evidence="17">The sequence shown here is derived from an EMBL/GenBank/DDBJ whole genome shotgun (WGS) entry which is preliminary data.</text>
</comment>
<dbReference type="InterPro" id="IPR027417">
    <property type="entry name" value="P-loop_NTPase"/>
</dbReference>
<keyword evidence="4" id="KW-0493">Microtubule</keyword>